<evidence type="ECO:0000313" key="3">
    <source>
        <dbReference type="Proteomes" id="UP000029575"/>
    </source>
</evidence>
<evidence type="ECO:0000256" key="1">
    <source>
        <dbReference type="SAM" id="MobiDB-lite"/>
    </source>
</evidence>
<sequence>MSECVSVSERAVDRAADPSTPARARLPVANLLALATAGFITMRDRSVAGRPAAADGAPTCA</sequence>
<comment type="caution">
    <text evidence="2">The sequence shown here is derived from an EMBL/GenBank/DDBJ whole genome shotgun (WGS) entry which is preliminary data.</text>
</comment>
<gene>
    <name evidence="2" type="ORF">DM43_5409</name>
</gene>
<evidence type="ECO:0000313" key="2">
    <source>
        <dbReference type="EMBL" id="KGC04636.1"/>
    </source>
</evidence>
<dbReference type="Proteomes" id="UP000029575">
    <property type="component" value="Unassembled WGS sequence"/>
</dbReference>
<name>A0AA88Z651_BURCE</name>
<protein>
    <submittedName>
        <fullName evidence="2">Uncharacterized protein</fullName>
    </submittedName>
</protein>
<reference evidence="2 3" key="1">
    <citation type="submission" date="2014-06" db="EMBL/GenBank/DDBJ databases">
        <authorList>
            <person name="Bishop-Lilly K.A."/>
            <person name="Broomall S.M."/>
            <person name="Chain P.S."/>
            <person name="Chertkov O."/>
            <person name="Coyne S.R."/>
            <person name="Daligault H.E."/>
            <person name="Davenport K.W."/>
            <person name="Erkkila T."/>
            <person name="Frey K.G."/>
            <person name="Gibbons H.S."/>
            <person name="Gu W."/>
            <person name="Jaissle J."/>
            <person name="Johnson S.L."/>
            <person name="Koroleva G.I."/>
            <person name="Ladner J.T."/>
            <person name="Lo C.-C."/>
            <person name="Minogue T.D."/>
            <person name="Munk C."/>
            <person name="Palacios G.F."/>
            <person name="Redden C.L."/>
            <person name="Rosenzweig C.N."/>
            <person name="Scholz M.B."/>
            <person name="Teshima H."/>
            <person name="Xu Y."/>
        </authorList>
    </citation>
    <scope>NUCLEOTIDE SEQUENCE [LARGE SCALE GENOMIC DNA]</scope>
    <source>
        <strain evidence="2 3">DWS 37UF10B-2</strain>
    </source>
</reference>
<feature type="region of interest" description="Disordered" evidence="1">
    <location>
        <begin position="1"/>
        <end position="20"/>
    </location>
</feature>
<organism evidence="2 3">
    <name type="scientific">Burkholderia cepacia</name>
    <name type="common">Pseudomonas cepacia</name>
    <dbReference type="NCBI Taxonomy" id="292"/>
    <lineage>
        <taxon>Bacteria</taxon>
        <taxon>Pseudomonadati</taxon>
        <taxon>Pseudomonadota</taxon>
        <taxon>Betaproteobacteria</taxon>
        <taxon>Burkholderiales</taxon>
        <taxon>Burkholderiaceae</taxon>
        <taxon>Burkholderia</taxon>
        <taxon>Burkholderia cepacia complex</taxon>
    </lineage>
</organism>
<dbReference type="AlphaFoldDB" id="A0AA88Z651"/>
<accession>A0AA88Z651</accession>
<proteinExistence type="predicted"/>
<dbReference type="EMBL" id="JPGD01000004">
    <property type="protein sequence ID" value="KGC04636.1"/>
    <property type="molecule type" value="Genomic_DNA"/>
</dbReference>